<protein>
    <submittedName>
        <fullName evidence="1">11538_t:CDS:1</fullName>
    </submittedName>
</protein>
<dbReference type="Proteomes" id="UP000789366">
    <property type="component" value="Unassembled WGS sequence"/>
</dbReference>
<gene>
    <name evidence="1" type="ORF">SPELUC_LOCUS8979</name>
</gene>
<sequence length="70" mass="8117">QEQSTLNQEIQSLNTNTSSFFASFYNDDDDIGNNKNILLIKKETALYDNLSQISKYHIIDEEYKKVNPLT</sequence>
<evidence type="ECO:0000313" key="1">
    <source>
        <dbReference type="EMBL" id="CAG8652747.1"/>
    </source>
</evidence>
<keyword evidence="2" id="KW-1185">Reference proteome</keyword>
<feature type="non-terminal residue" evidence="1">
    <location>
        <position position="1"/>
    </location>
</feature>
<comment type="caution">
    <text evidence="1">The sequence shown here is derived from an EMBL/GenBank/DDBJ whole genome shotgun (WGS) entry which is preliminary data.</text>
</comment>
<name>A0ACA9NEM8_9GLOM</name>
<proteinExistence type="predicted"/>
<evidence type="ECO:0000313" key="2">
    <source>
        <dbReference type="Proteomes" id="UP000789366"/>
    </source>
</evidence>
<organism evidence="1 2">
    <name type="scientific">Cetraspora pellucida</name>
    <dbReference type="NCBI Taxonomy" id="1433469"/>
    <lineage>
        <taxon>Eukaryota</taxon>
        <taxon>Fungi</taxon>
        <taxon>Fungi incertae sedis</taxon>
        <taxon>Mucoromycota</taxon>
        <taxon>Glomeromycotina</taxon>
        <taxon>Glomeromycetes</taxon>
        <taxon>Diversisporales</taxon>
        <taxon>Gigasporaceae</taxon>
        <taxon>Cetraspora</taxon>
    </lineage>
</organism>
<dbReference type="EMBL" id="CAJVPW010014292">
    <property type="protein sequence ID" value="CAG8652747.1"/>
    <property type="molecule type" value="Genomic_DNA"/>
</dbReference>
<reference evidence="1" key="1">
    <citation type="submission" date="2021-06" db="EMBL/GenBank/DDBJ databases">
        <authorList>
            <person name="Kallberg Y."/>
            <person name="Tangrot J."/>
            <person name="Rosling A."/>
        </authorList>
    </citation>
    <scope>NUCLEOTIDE SEQUENCE</scope>
    <source>
        <strain evidence="1">28 12/20/2015</strain>
    </source>
</reference>
<accession>A0ACA9NEM8</accession>